<evidence type="ECO:0000256" key="1">
    <source>
        <dbReference type="SAM" id="MobiDB-lite"/>
    </source>
</evidence>
<feature type="region of interest" description="Disordered" evidence="1">
    <location>
        <begin position="1"/>
        <end position="162"/>
    </location>
</feature>
<evidence type="ECO:0000313" key="2">
    <source>
        <dbReference type="EMBL" id="CAI6340513.1"/>
    </source>
</evidence>
<proteinExistence type="predicted"/>
<comment type="caution">
    <text evidence="2">The sequence shown here is derived from an EMBL/GenBank/DDBJ whole genome shotgun (WGS) entry which is preliminary data.</text>
</comment>
<accession>A0A9W4UUD0</accession>
<keyword evidence="3" id="KW-1185">Reference proteome</keyword>
<feature type="compositionally biased region" description="Basic and acidic residues" evidence="1">
    <location>
        <begin position="63"/>
        <end position="72"/>
    </location>
</feature>
<dbReference type="AlphaFoldDB" id="A0A9W4UUD0"/>
<feature type="compositionally biased region" description="Polar residues" evidence="1">
    <location>
        <begin position="303"/>
        <end position="313"/>
    </location>
</feature>
<dbReference type="EMBL" id="CAOQHR010000010">
    <property type="protein sequence ID" value="CAI6340513.1"/>
    <property type="molecule type" value="Genomic_DNA"/>
</dbReference>
<feature type="compositionally biased region" description="Low complexity" evidence="1">
    <location>
        <begin position="12"/>
        <end position="44"/>
    </location>
</feature>
<feature type="compositionally biased region" description="Polar residues" evidence="1">
    <location>
        <begin position="73"/>
        <end position="82"/>
    </location>
</feature>
<sequence>MPPPPLRADTLSPPSTSSTSRRPVPRIIPAIPRRFARPAAAAKPTTPDDSKAAPALAPAPPPVDDKKTERAHTPSTSESKASPSAEKQALPSSTSPSTNGNAVGEVVAADTIAGAEQKGSQQTDSKAARDSAIPNGHRPKSTVRTELPPEFYPREKSSTHSPFSDGVDAPFLPPPQFVPVHRFQQSVEGIVFGGAVQESPAMPSTPQEFESDMHVSQPNFTRPPPGFAPHMAPQFFPGHSHHPSDPAASWLQPAYSMGPPPEVIYGNGHGYTSPTFAPGSASFQAAFPAPFPPPNAAMPVNGATRSHSQSPSKSHFEDAKPAPYLEDEPVIPYTNGSAPRQFGAPGEIHTIARHVFGLFGNPEFADCILHVRFQDTVLLAMPVHAAIVSRSPAILESIRRSASPSFRTKDPRRLAEVTVDNIFVSYESSLEAIKILYGGPLLSPPSFLFGLTPYLDGSDQGFVSSEARRRLGQVISYIAAGSSMQIPEMQSSGLRVAKALLRWDTIEELLHFCLTETCAMPLLNEVVGFIAHNLPSDFSLYSLAPELRHYPRLPTVTEPNQGSHNPRLSKIQFGDAPAEDEGRPSHITQVLSSILLTIPLPLLDQIFGHPALANPVTRNNLVKIMRDVIEEREARRQKASKAELKLSPDGTVAQRLLENLRHQERMELSNERPSGFALISTREAESM</sequence>
<name>A0A9W4UUD0_9PLEO</name>
<dbReference type="Proteomes" id="UP001152607">
    <property type="component" value="Unassembled WGS sequence"/>
</dbReference>
<gene>
    <name evidence="2" type="ORF">PDIGIT_LOCUS13690</name>
</gene>
<organism evidence="2 3">
    <name type="scientific">Periconia digitata</name>
    <dbReference type="NCBI Taxonomy" id="1303443"/>
    <lineage>
        <taxon>Eukaryota</taxon>
        <taxon>Fungi</taxon>
        <taxon>Dikarya</taxon>
        <taxon>Ascomycota</taxon>
        <taxon>Pezizomycotina</taxon>
        <taxon>Dothideomycetes</taxon>
        <taxon>Pleosporomycetidae</taxon>
        <taxon>Pleosporales</taxon>
        <taxon>Massarineae</taxon>
        <taxon>Periconiaceae</taxon>
        <taxon>Periconia</taxon>
    </lineage>
</organism>
<feature type="region of interest" description="Disordered" evidence="1">
    <location>
        <begin position="301"/>
        <end position="320"/>
    </location>
</feature>
<protein>
    <submittedName>
        <fullName evidence="2">Uncharacterized protein</fullName>
    </submittedName>
</protein>
<reference evidence="2" key="1">
    <citation type="submission" date="2023-01" db="EMBL/GenBank/DDBJ databases">
        <authorList>
            <person name="Van Ghelder C."/>
            <person name="Rancurel C."/>
        </authorList>
    </citation>
    <scope>NUCLEOTIDE SEQUENCE</scope>
    <source>
        <strain evidence="2">CNCM I-4278</strain>
    </source>
</reference>
<dbReference type="OrthoDB" id="5329403at2759"/>
<feature type="compositionally biased region" description="Polar residues" evidence="1">
    <location>
        <begin position="90"/>
        <end position="101"/>
    </location>
</feature>
<evidence type="ECO:0000313" key="3">
    <source>
        <dbReference type="Proteomes" id="UP001152607"/>
    </source>
</evidence>